<protein>
    <submittedName>
        <fullName evidence="1">Uncharacterized protein</fullName>
    </submittedName>
</protein>
<sequence>MKIIKTWWNRVTLEKDTANTPKRTQKLRWSALAVDLSLPRVHNPQEEYSWIQRSIRLWLDEEWQPQSVHEKIGEEAAKLYLKLREQGEDHLGSLVLGLSLELEKVDFQDAFVDSFTVANKVAELLMEKLVECSDENSSTSETRTDPTPTAEDFELVCKAKSSGFERYQFLSKILEESLSDSTVHAAVLICLGYQWEAGEWRPKTVDKQTLCCFEDNCRNFDVLHNDYVLAFLERQLPEEEDKRKDLDEFINQLAGDFYAEQCRRVGNKGFLSRAMIVKWLYCVGQWMA</sequence>
<name>A0AAV9IM69_9RHOD</name>
<accession>A0AAV9IM69</accession>
<evidence type="ECO:0000313" key="2">
    <source>
        <dbReference type="Proteomes" id="UP001300502"/>
    </source>
</evidence>
<dbReference type="PANTHER" id="PTHR36776">
    <property type="entry name" value="EXPRESSED PROTEIN"/>
    <property type="match status" value="1"/>
</dbReference>
<proteinExistence type="predicted"/>
<reference evidence="1 2" key="1">
    <citation type="submission" date="2022-07" db="EMBL/GenBank/DDBJ databases">
        <title>Genome-wide signatures of adaptation to extreme environments.</title>
        <authorList>
            <person name="Cho C.H."/>
            <person name="Yoon H.S."/>
        </authorList>
    </citation>
    <scope>NUCLEOTIDE SEQUENCE [LARGE SCALE GENOMIC DNA]</scope>
    <source>
        <strain evidence="1 2">108.79 E11</strain>
    </source>
</reference>
<organism evidence="1 2">
    <name type="scientific">Galdieria yellowstonensis</name>
    <dbReference type="NCBI Taxonomy" id="3028027"/>
    <lineage>
        <taxon>Eukaryota</taxon>
        <taxon>Rhodophyta</taxon>
        <taxon>Bangiophyceae</taxon>
        <taxon>Galdieriales</taxon>
        <taxon>Galdieriaceae</taxon>
        <taxon>Galdieria</taxon>
    </lineage>
</organism>
<keyword evidence="2" id="KW-1185">Reference proteome</keyword>
<dbReference type="PANTHER" id="PTHR36776:SF1">
    <property type="entry name" value="EXPRESSED PROTEIN"/>
    <property type="match status" value="1"/>
</dbReference>
<dbReference type="Proteomes" id="UP001300502">
    <property type="component" value="Unassembled WGS sequence"/>
</dbReference>
<dbReference type="AlphaFoldDB" id="A0AAV9IM69"/>
<gene>
    <name evidence="1" type="ORF">GAYE_SCF61G6506</name>
</gene>
<dbReference type="EMBL" id="JANCYU010000066">
    <property type="protein sequence ID" value="KAK4528562.1"/>
    <property type="molecule type" value="Genomic_DNA"/>
</dbReference>
<comment type="caution">
    <text evidence="1">The sequence shown here is derived from an EMBL/GenBank/DDBJ whole genome shotgun (WGS) entry which is preliminary data.</text>
</comment>
<evidence type="ECO:0000313" key="1">
    <source>
        <dbReference type="EMBL" id="KAK4528562.1"/>
    </source>
</evidence>